<proteinExistence type="predicted"/>
<feature type="transmembrane region" description="Helical" evidence="1">
    <location>
        <begin position="12"/>
        <end position="36"/>
    </location>
</feature>
<feature type="transmembrane region" description="Helical" evidence="1">
    <location>
        <begin position="79"/>
        <end position="96"/>
    </location>
</feature>
<name>A0A1H3R3R7_9ACTN</name>
<organism evidence="2 3">
    <name type="scientific">Asanoa ishikariensis</name>
    <dbReference type="NCBI Taxonomy" id="137265"/>
    <lineage>
        <taxon>Bacteria</taxon>
        <taxon>Bacillati</taxon>
        <taxon>Actinomycetota</taxon>
        <taxon>Actinomycetes</taxon>
        <taxon>Micromonosporales</taxon>
        <taxon>Micromonosporaceae</taxon>
        <taxon>Asanoa</taxon>
    </lineage>
</organism>
<dbReference type="RefSeq" id="WP_090792891.1">
    <property type="nucleotide sequence ID" value="NZ_BOND01000008.1"/>
</dbReference>
<keyword evidence="1" id="KW-0812">Transmembrane</keyword>
<sequence>MSETPAEPAPATLRAAVWLLFAEAVGMVGLTLYLAYELLTADAVDLTSALLLTLFAAFGAVALFLLGRTLGQGRAGARGPAIVLQLMLCAVGYYVIQGGTAWVGVLLIALGLAVCGLMLAPASTRALGVG</sequence>
<dbReference type="EMBL" id="FNQB01000002">
    <property type="protein sequence ID" value="SDZ19599.1"/>
    <property type="molecule type" value="Genomic_DNA"/>
</dbReference>
<evidence type="ECO:0000313" key="3">
    <source>
        <dbReference type="Proteomes" id="UP000199632"/>
    </source>
</evidence>
<protein>
    <submittedName>
        <fullName evidence="2">Uncharacterized protein</fullName>
    </submittedName>
</protein>
<dbReference type="Proteomes" id="UP000199632">
    <property type="component" value="Unassembled WGS sequence"/>
</dbReference>
<dbReference type="AlphaFoldDB" id="A0A1H3R3R7"/>
<gene>
    <name evidence="2" type="ORF">SAMN05421684_3389</name>
</gene>
<dbReference type="STRING" id="137265.SAMN05421684_3389"/>
<feature type="transmembrane region" description="Helical" evidence="1">
    <location>
        <begin position="48"/>
        <end position="67"/>
    </location>
</feature>
<feature type="transmembrane region" description="Helical" evidence="1">
    <location>
        <begin position="102"/>
        <end position="120"/>
    </location>
</feature>
<keyword evidence="3" id="KW-1185">Reference proteome</keyword>
<keyword evidence="1" id="KW-1133">Transmembrane helix</keyword>
<evidence type="ECO:0000256" key="1">
    <source>
        <dbReference type="SAM" id="Phobius"/>
    </source>
</evidence>
<evidence type="ECO:0000313" key="2">
    <source>
        <dbReference type="EMBL" id="SDZ19599.1"/>
    </source>
</evidence>
<keyword evidence="1" id="KW-0472">Membrane</keyword>
<reference evidence="3" key="1">
    <citation type="submission" date="2016-10" db="EMBL/GenBank/DDBJ databases">
        <authorList>
            <person name="Varghese N."/>
            <person name="Submissions S."/>
        </authorList>
    </citation>
    <scope>NUCLEOTIDE SEQUENCE [LARGE SCALE GENOMIC DNA]</scope>
    <source>
        <strain evidence="3">DSM 44718</strain>
    </source>
</reference>
<accession>A0A1H3R3R7</accession>
<dbReference type="OrthoDB" id="3404892at2"/>